<dbReference type="EC" id="5.1.1.7" evidence="3 8"/>
<dbReference type="Pfam" id="PF01678">
    <property type="entry name" value="DAP_epimerase"/>
    <property type="match status" value="2"/>
</dbReference>
<keyword evidence="5 8" id="KW-0457">Lysine biosynthesis</keyword>
<dbReference type="PANTHER" id="PTHR31689:SF0">
    <property type="entry name" value="DIAMINOPIMELATE EPIMERASE"/>
    <property type="match status" value="1"/>
</dbReference>
<comment type="caution">
    <text evidence="10">The sequence shown here is derived from an EMBL/GenBank/DDBJ whole genome shotgun (WGS) entry which is preliminary data.</text>
</comment>
<accession>A0ABY1N7K0</accession>
<sequence length="276" mass="31085">METLNFAKLQGTGNDFVVIDNRNNEFHEFIKPLDVKNAVKIICSRKTGVGADGLILIEKSEIPNTDFKWKFFNSDGSEAEMCGNGARCVSRFVVEKGICPERHKFETKAGIIESEVSGRTVKVKLTQPTDWNLNIKWEGLTLHFVNTGVPHVVVLVDRVQSVNVEEIGRKIRHSPLFAPQGTNVNFAEVRLDRVIVRTYERGVEGETLACGTGATASAIIAAKLYNLKSPVEVEVKSGERLKIYFDREFKNIYLEGETTYVYDGKLKKELLERQMK</sequence>
<reference evidence="10 11" key="1">
    <citation type="submission" date="2017-05" db="EMBL/GenBank/DDBJ databases">
        <authorList>
            <person name="Varghese N."/>
            <person name="Submissions S."/>
        </authorList>
    </citation>
    <scope>NUCLEOTIDE SEQUENCE [LARGE SCALE GENOMIC DNA]</scope>
    <source>
        <strain evidence="10 11">DSM 15522</strain>
    </source>
</reference>
<feature type="binding site" evidence="8">
    <location>
        <begin position="211"/>
        <end position="212"/>
    </location>
    <ligand>
        <name>substrate</name>
    </ligand>
</feature>
<evidence type="ECO:0000256" key="1">
    <source>
        <dbReference type="ARBA" id="ARBA00005196"/>
    </source>
</evidence>
<keyword evidence="8" id="KW-0963">Cytoplasm</keyword>
<feature type="active site" description="Proton acceptor" evidence="8">
    <location>
        <position position="210"/>
    </location>
</feature>
<evidence type="ECO:0000256" key="5">
    <source>
        <dbReference type="ARBA" id="ARBA00023154"/>
    </source>
</evidence>
<feature type="binding site" evidence="8">
    <location>
        <position position="183"/>
    </location>
    <ligand>
        <name>substrate</name>
    </ligand>
</feature>
<dbReference type="Gene3D" id="3.10.310.10">
    <property type="entry name" value="Diaminopimelate Epimerase, Chain A, domain 1"/>
    <property type="match status" value="2"/>
</dbReference>
<feature type="site" description="Could be important to modulate the pK values of the two catalytic cysteine residues" evidence="8">
    <location>
        <position position="151"/>
    </location>
</feature>
<dbReference type="PANTHER" id="PTHR31689">
    <property type="entry name" value="DIAMINOPIMELATE EPIMERASE, CHLOROPLASTIC"/>
    <property type="match status" value="1"/>
</dbReference>
<feature type="site" description="Could be important to modulate the pK values of the two catalytic cysteine residues" evidence="8">
    <location>
        <position position="200"/>
    </location>
</feature>
<dbReference type="PROSITE" id="PS01326">
    <property type="entry name" value="DAP_EPIMERASE"/>
    <property type="match status" value="1"/>
</dbReference>
<comment type="catalytic activity">
    <reaction evidence="7 8">
        <text>(2S,6S)-2,6-diaminopimelate = meso-2,6-diaminopimelate</text>
        <dbReference type="Rhea" id="RHEA:15393"/>
        <dbReference type="ChEBI" id="CHEBI:57609"/>
        <dbReference type="ChEBI" id="CHEBI:57791"/>
        <dbReference type="EC" id="5.1.1.7"/>
    </reaction>
</comment>
<keyword evidence="4 8" id="KW-0028">Amino-acid biosynthesis</keyword>
<keyword evidence="6 8" id="KW-0413">Isomerase</keyword>
<evidence type="ECO:0000256" key="4">
    <source>
        <dbReference type="ARBA" id="ARBA00022605"/>
    </source>
</evidence>
<evidence type="ECO:0000256" key="3">
    <source>
        <dbReference type="ARBA" id="ARBA00013080"/>
    </source>
</evidence>
<comment type="pathway">
    <text evidence="1 8">Amino-acid biosynthesis; L-lysine biosynthesis via DAP pathway; DL-2,6-diaminopimelate from LL-2,6-diaminopimelate: step 1/1.</text>
</comment>
<evidence type="ECO:0000256" key="6">
    <source>
        <dbReference type="ARBA" id="ARBA00023235"/>
    </source>
</evidence>
<gene>
    <name evidence="8" type="primary">dapF</name>
    <name evidence="10" type="ORF">SAMN06265339_0040</name>
</gene>
<dbReference type="InterPro" id="IPR018510">
    <property type="entry name" value="DAP_epimerase_AS"/>
</dbReference>
<organism evidence="10 11">
    <name type="scientific">Desulfurobacterium pacificum</name>
    <dbReference type="NCBI Taxonomy" id="240166"/>
    <lineage>
        <taxon>Bacteria</taxon>
        <taxon>Pseudomonadati</taxon>
        <taxon>Aquificota</taxon>
        <taxon>Aquificia</taxon>
        <taxon>Desulfurobacteriales</taxon>
        <taxon>Desulfurobacteriaceae</taxon>
        <taxon>Desulfurobacterium</taxon>
    </lineage>
</organism>
<evidence type="ECO:0000313" key="10">
    <source>
        <dbReference type="EMBL" id="SMP02343.1"/>
    </source>
</evidence>
<comment type="caution">
    <text evidence="8">Lacks conserved residue(s) required for the propagation of feature annotation.</text>
</comment>
<evidence type="ECO:0000256" key="2">
    <source>
        <dbReference type="ARBA" id="ARBA00010219"/>
    </source>
</evidence>
<comment type="subunit">
    <text evidence="8">Homodimer.</text>
</comment>
<dbReference type="SUPFAM" id="SSF54506">
    <property type="entry name" value="Diaminopimelate epimerase-like"/>
    <property type="match status" value="2"/>
</dbReference>
<evidence type="ECO:0000256" key="7">
    <source>
        <dbReference type="ARBA" id="ARBA00051712"/>
    </source>
</evidence>
<comment type="function">
    <text evidence="8">Catalyzes the stereoinversion of LL-2,6-diaminopimelate (L,L-DAP) to meso-diaminopimelate (meso-DAP), a precursor of L-lysine and an essential component of the bacterial peptidoglycan.</text>
</comment>
<dbReference type="EMBL" id="FXUB01000001">
    <property type="protein sequence ID" value="SMP02343.1"/>
    <property type="molecule type" value="Genomic_DNA"/>
</dbReference>
<feature type="binding site" evidence="8">
    <location>
        <position position="14"/>
    </location>
    <ligand>
        <name>substrate</name>
    </ligand>
</feature>
<evidence type="ECO:0000256" key="8">
    <source>
        <dbReference type="HAMAP-Rule" id="MF_00197"/>
    </source>
</evidence>
<keyword evidence="11" id="KW-1185">Reference proteome</keyword>
<dbReference type="Proteomes" id="UP001157911">
    <property type="component" value="Unassembled WGS sequence"/>
</dbReference>
<dbReference type="InterPro" id="IPR001653">
    <property type="entry name" value="DAP_epimerase_DapF"/>
</dbReference>
<feature type="active site" evidence="9">
    <location>
        <position position="82"/>
    </location>
</feature>
<feature type="active site" description="Proton donor" evidence="8">
    <location>
        <position position="82"/>
    </location>
</feature>
<dbReference type="RefSeq" id="WP_283399554.1">
    <property type="nucleotide sequence ID" value="NZ_FXUB01000001.1"/>
</dbReference>
<dbReference type="HAMAP" id="MF_00197">
    <property type="entry name" value="DAP_epimerase"/>
    <property type="match status" value="1"/>
</dbReference>
<name>A0ABY1N7K0_9BACT</name>
<evidence type="ECO:0000313" key="11">
    <source>
        <dbReference type="Proteomes" id="UP001157911"/>
    </source>
</evidence>
<comment type="subcellular location">
    <subcellularLocation>
        <location evidence="8">Cytoplasm</location>
    </subcellularLocation>
</comment>
<comment type="similarity">
    <text evidence="2 8">Belongs to the diaminopimelate epimerase family.</text>
</comment>
<feature type="binding site" evidence="8">
    <location>
        <begin position="200"/>
        <end position="201"/>
    </location>
    <ligand>
        <name>substrate</name>
    </ligand>
</feature>
<dbReference type="NCBIfam" id="TIGR00652">
    <property type="entry name" value="DapF"/>
    <property type="match status" value="1"/>
</dbReference>
<feature type="binding site" evidence="8">
    <location>
        <position position="73"/>
    </location>
    <ligand>
        <name>substrate</name>
    </ligand>
</feature>
<evidence type="ECO:0000256" key="9">
    <source>
        <dbReference type="PROSITE-ProRule" id="PRU10125"/>
    </source>
</evidence>
<proteinExistence type="inferred from homology"/>
<protein>
    <recommendedName>
        <fullName evidence="3 8">Diaminopimelate epimerase</fullName>
        <shortName evidence="8">DAP epimerase</shortName>
        <ecNumber evidence="3 8">5.1.1.7</ecNumber>
    </recommendedName>
    <alternativeName>
        <fullName evidence="8">PLP-independent amino acid racemase</fullName>
    </alternativeName>
</protein>
<feature type="binding site" evidence="8">
    <location>
        <begin position="83"/>
        <end position="84"/>
    </location>
    <ligand>
        <name>substrate</name>
    </ligand>
</feature>